<organism evidence="3 4">
    <name type="scientific">Crepidotus variabilis</name>
    <dbReference type="NCBI Taxonomy" id="179855"/>
    <lineage>
        <taxon>Eukaryota</taxon>
        <taxon>Fungi</taxon>
        <taxon>Dikarya</taxon>
        <taxon>Basidiomycota</taxon>
        <taxon>Agaricomycotina</taxon>
        <taxon>Agaricomycetes</taxon>
        <taxon>Agaricomycetidae</taxon>
        <taxon>Agaricales</taxon>
        <taxon>Agaricineae</taxon>
        <taxon>Crepidotaceae</taxon>
        <taxon>Crepidotus</taxon>
    </lineage>
</organism>
<comment type="caution">
    <text evidence="3">The sequence shown here is derived from an EMBL/GenBank/DDBJ whole genome shotgun (WGS) entry which is preliminary data.</text>
</comment>
<accession>A0A9P6EGH9</accession>
<keyword evidence="4" id="KW-1185">Reference proteome</keyword>
<feature type="domain" description="Arrestin-like N-terminal" evidence="2">
    <location>
        <begin position="88"/>
        <end position="201"/>
    </location>
</feature>
<gene>
    <name evidence="3" type="ORF">CPB83DRAFT_894250</name>
</gene>
<evidence type="ECO:0000256" key="1">
    <source>
        <dbReference type="SAM" id="MobiDB-lite"/>
    </source>
</evidence>
<dbReference type="AlphaFoldDB" id="A0A9P6EGH9"/>
<dbReference type="OrthoDB" id="3262423at2759"/>
<evidence type="ECO:0000313" key="3">
    <source>
        <dbReference type="EMBL" id="KAF9528462.1"/>
    </source>
</evidence>
<feature type="region of interest" description="Disordered" evidence="1">
    <location>
        <begin position="1"/>
        <end position="31"/>
    </location>
</feature>
<sequence length="508" mass="55947">MSVIIPLSSPPSYTPVEAISDDPPSLDDQQEANLGSQLPTYANTVHRGGVSPATSSTPSSVKEFTFSIKNRGKSLAVLTVIANRNVSNTMPTFIEGQPIKGSVRLNLGKAEAFQSVTIRVRGNLFSRSGHQTTFLDTSHIIWSQSMGDPRHTASKFTLKSPNRPESNTSIAATTPFTGKIVEGEYFWEFSIELPKEVPVPVGKDRNPKIFLLAQTFAERHIHASVAYEMVMKVTTTNFLRMNHRTLVQLGFIPVTRPPPFPPLRTLAYQEGSPLLPPSVDPDGWQALEPVKFRGLLFKSITVELECTLYLAKPLVYTRSTCIPLYLEFSGENAQALSLLSAPKAVACYLRRYVKFDDDAMVIKEPISTLSLEGTPDKLMVQDSVMNSQLAVWWKPDTKIAETNYLTHCTCLLGELHLGSNLKPTTALGWFEIKYSVVLLPFEVAGFDPETSIPLIKKPVEIVTAFAPGPRPRMSAPPGYKIETTMHLEAPNIGGTAAMMGMSDMNFIS</sequence>
<dbReference type="Gene3D" id="2.60.40.640">
    <property type="match status" value="1"/>
</dbReference>
<protein>
    <recommendedName>
        <fullName evidence="2">Arrestin-like N-terminal domain-containing protein</fullName>
    </recommendedName>
</protein>
<evidence type="ECO:0000313" key="4">
    <source>
        <dbReference type="Proteomes" id="UP000807306"/>
    </source>
</evidence>
<dbReference type="EMBL" id="MU157852">
    <property type="protein sequence ID" value="KAF9528462.1"/>
    <property type="molecule type" value="Genomic_DNA"/>
</dbReference>
<evidence type="ECO:0000259" key="2">
    <source>
        <dbReference type="Pfam" id="PF00339"/>
    </source>
</evidence>
<proteinExistence type="predicted"/>
<dbReference type="InterPro" id="IPR011021">
    <property type="entry name" value="Arrestin-like_N"/>
</dbReference>
<dbReference type="Proteomes" id="UP000807306">
    <property type="component" value="Unassembled WGS sequence"/>
</dbReference>
<name>A0A9P6EGH9_9AGAR</name>
<dbReference type="InterPro" id="IPR014752">
    <property type="entry name" value="Arrestin-like_C"/>
</dbReference>
<reference evidence="3" key="1">
    <citation type="submission" date="2020-11" db="EMBL/GenBank/DDBJ databases">
        <authorList>
            <consortium name="DOE Joint Genome Institute"/>
            <person name="Ahrendt S."/>
            <person name="Riley R."/>
            <person name="Andreopoulos W."/>
            <person name="Labutti K."/>
            <person name="Pangilinan J."/>
            <person name="Ruiz-Duenas F.J."/>
            <person name="Barrasa J.M."/>
            <person name="Sanchez-Garcia M."/>
            <person name="Camarero S."/>
            <person name="Miyauchi S."/>
            <person name="Serrano A."/>
            <person name="Linde D."/>
            <person name="Babiker R."/>
            <person name="Drula E."/>
            <person name="Ayuso-Fernandez I."/>
            <person name="Pacheco R."/>
            <person name="Padilla G."/>
            <person name="Ferreira P."/>
            <person name="Barriuso J."/>
            <person name="Kellner H."/>
            <person name="Castanera R."/>
            <person name="Alfaro M."/>
            <person name="Ramirez L."/>
            <person name="Pisabarro A.G."/>
            <person name="Kuo A."/>
            <person name="Tritt A."/>
            <person name="Lipzen A."/>
            <person name="He G."/>
            <person name="Yan M."/>
            <person name="Ng V."/>
            <person name="Cullen D."/>
            <person name="Martin F."/>
            <person name="Rosso M.-N."/>
            <person name="Henrissat B."/>
            <person name="Hibbett D."/>
            <person name="Martinez A.T."/>
            <person name="Grigoriev I.V."/>
        </authorList>
    </citation>
    <scope>NUCLEOTIDE SEQUENCE</scope>
    <source>
        <strain evidence="3">CBS 506.95</strain>
    </source>
</reference>
<dbReference type="Pfam" id="PF00339">
    <property type="entry name" value="Arrestin_N"/>
    <property type="match status" value="1"/>
</dbReference>